<evidence type="ECO:0000313" key="1">
    <source>
        <dbReference type="EMBL" id="MCP0887959.1"/>
    </source>
</evidence>
<dbReference type="Proteomes" id="UP001139006">
    <property type="component" value="Unassembled WGS sequence"/>
</dbReference>
<reference evidence="1 2" key="1">
    <citation type="journal article" date="2023" name="Int. J. Syst. Evol. Microbiol.">
        <title>Ligilactobacillus ubinensis sp. nov., a novel species isolated from the wild ferment of a durian fruit (Durio zibethinus).</title>
        <authorList>
            <person name="Heng Y.C."/>
            <person name="Menon N."/>
            <person name="Chen B."/>
            <person name="Loo B.Z.L."/>
            <person name="Wong G.W.J."/>
            <person name="Lim A.C.H."/>
            <person name="Silvaraju S."/>
            <person name="Kittelmann S."/>
        </authorList>
    </citation>
    <scope>NUCLEOTIDE SEQUENCE [LARGE SCALE GENOMIC DNA]</scope>
    <source>
        <strain evidence="1 2">WILCCON 0076</strain>
    </source>
</reference>
<comment type="caution">
    <text evidence="1">The sequence shown here is derived from an EMBL/GenBank/DDBJ whole genome shotgun (WGS) entry which is preliminary data.</text>
</comment>
<evidence type="ECO:0000313" key="2">
    <source>
        <dbReference type="Proteomes" id="UP001139006"/>
    </source>
</evidence>
<dbReference type="AlphaFoldDB" id="A0A9X2FLP3"/>
<sequence length="46" mass="5281">MRNVVQKIFKTGLVDKAYVLDMSTGYFGNLGFSMPDEWAFDQFAEI</sequence>
<dbReference type="EMBL" id="JAIULA010000031">
    <property type="protein sequence ID" value="MCP0887959.1"/>
    <property type="molecule type" value="Genomic_DNA"/>
</dbReference>
<proteinExistence type="predicted"/>
<keyword evidence="2" id="KW-1185">Reference proteome</keyword>
<name>A0A9X2FLP3_9LACO</name>
<dbReference type="RefSeq" id="WP_253362117.1">
    <property type="nucleotide sequence ID" value="NZ_JAIULA010000031.1"/>
</dbReference>
<organism evidence="1 2">
    <name type="scientific">Ligilactobacillus ubinensis</name>
    <dbReference type="NCBI Taxonomy" id="2876789"/>
    <lineage>
        <taxon>Bacteria</taxon>
        <taxon>Bacillati</taxon>
        <taxon>Bacillota</taxon>
        <taxon>Bacilli</taxon>
        <taxon>Lactobacillales</taxon>
        <taxon>Lactobacillaceae</taxon>
        <taxon>Ligilactobacillus</taxon>
    </lineage>
</organism>
<gene>
    <name evidence="1" type="ORF">LB941_11515</name>
</gene>
<protein>
    <submittedName>
        <fullName evidence="1">Uncharacterized protein</fullName>
    </submittedName>
</protein>
<accession>A0A9X2FLP3</accession>